<comment type="caution">
    <text evidence="3">The sequence shown here is derived from an EMBL/GenBank/DDBJ whole genome shotgun (WGS) entry which is preliminary data.</text>
</comment>
<dbReference type="InterPro" id="IPR051693">
    <property type="entry name" value="UPF0046_metallophosphoest"/>
</dbReference>
<dbReference type="AlphaFoldDB" id="A0AAV5W5H1"/>
<proteinExistence type="inferred from homology"/>
<evidence type="ECO:0000259" key="2">
    <source>
        <dbReference type="Pfam" id="PF00149"/>
    </source>
</evidence>
<organism evidence="3 4">
    <name type="scientific">Pristionchus fissidentatus</name>
    <dbReference type="NCBI Taxonomy" id="1538716"/>
    <lineage>
        <taxon>Eukaryota</taxon>
        <taxon>Metazoa</taxon>
        <taxon>Ecdysozoa</taxon>
        <taxon>Nematoda</taxon>
        <taxon>Chromadorea</taxon>
        <taxon>Rhabditida</taxon>
        <taxon>Rhabditina</taxon>
        <taxon>Diplogasteromorpha</taxon>
        <taxon>Diplogasteroidea</taxon>
        <taxon>Neodiplogasteridae</taxon>
        <taxon>Pristionchus</taxon>
    </lineage>
</organism>
<gene>
    <name evidence="3" type="ORF">PFISCL1PPCAC_18718</name>
</gene>
<dbReference type="InterPro" id="IPR029052">
    <property type="entry name" value="Metallo-depent_PP-like"/>
</dbReference>
<dbReference type="PANTHER" id="PTHR12905:SF19">
    <property type="entry name" value="UPF0046 PROTEIN K07C11.7"/>
    <property type="match status" value="1"/>
</dbReference>
<dbReference type="Pfam" id="PF00149">
    <property type="entry name" value="Metallophos"/>
    <property type="match status" value="1"/>
</dbReference>
<dbReference type="GO" id="GO:0016787">
    <property type="term" value="F:hydrolase activity"/>
    <property type="evidence" value="ECO:0007669"/>
    <property type="project" value="InterPro"/>
</dbReference>
<protein>
    <recommendedName>
        <fullName evidence="2">Calcineurin-like phosphoesterase domain-containing protein</fullName>
    </recommendedName>
</protein>
<feature type="domain" description="Calcineurin-like phosphoesterase" evidence="2">
    <location>
        <begin position="41"/>
        <end position="227"/>
    </location>
</feature>
<keyword evidence="4" id="KW-1185">Reference proteome</keyword>
<dbReference type="CDD" id="cd07379">
    <property type="entry name" value="MPP_239FB"/>
    <property type="match status" value="1"/>
</dbReference>
<comment type="similarity">
    <text evidence="1">Belongs to the UPF0046 family.</text>
</comment>
<evidence type="ECO:0000313" key="3">
    <source>
        <dbReference type="EMBL" id="GMT27421.1"/>
    </source>
</evidence>
<dbReference type="SUPFAM" id="SSF56300">
    <property type="entry name" value="Metallo-dependent phosphatases"/>
    <property type="match status" value="1"/>
</dbReference>
<dbReference type="EMBL" id="BTSY01000005">
    <property type="protein sequence ID" value="GMT27421.1"/>
    <property type="molecule type" value="Genomic_DNA"/>
</dbReference>
<reference evidence="3" key="1">
    <citation type="submission" date="2023-10" db="EMBL/GenBank/DDBJ databases">
        <title>Genome assembly of Pristionchus species.</title>
        <authorList>
            <person name="Yoshida K."/>
            <person name="Sommer R.J."/>
        </authorList>
    </citation>
    <scope>NUCLEOTIDE SEQUENCE</scope>
    <source>
        <strain evidence="3">RS5133</strain>
    </source>
</reference>
<sequence length="266" mass="30741">QIVDENSQEDLWDAIRHRYVQWNITIIDGEVNRPPVRGDFLKVVCTSDTHELLENIIDLIPDGDVLIHAGDFTNFGDEGNITLFNELMGQLPHPHKLVIAGNHEMGFDHTEDLSIRRDKYRHEGTPEGWELLTNVTYLQDSSVEIDGVIFYGSPWHPLKGYPFYRPRHLIDHEWSRFPDRIDVLITHVPPLGYMDFYPNASERWGDFSLLNRVNDLRPKFHVFGHNHFNYGAQSNGPTTFMNVAAKNGTTKEVHIAPLVFYIAKQR</sequence>
<dbReference type="Gene3D" id="3.60.21.10">
    <property type="match status" value="1"/>
</dbReference>
<evidence type="ECO:0000256" key="1">
    <source>
        <dbReference type="ARBA" id="ARBA00007993"/>
    </source>
</evidence>
<feature type="non-terminal residue" evidence="3">
    <location>
        <position position="1"/>
    </location>
</feature>
<accession>A0AAV5W5H1</accession>
<dbReference type="PANTHER" id="PTHR12905">
    <property type="entry name" value="METALLOPHOSPHOESTERASE"/>
    <property type="match status" value="1"/>
</dbReference>
<feature type="non-terminal residue" evidence="3">
    <location>
        <position position="266"/>
    </location>
</feature>
<dbReference type="Proteomes" id="UP001432322">
    <property type="component" value="Unassembled WGS sequence"/>
</dbReference>
<dbReference type="InterPro" id="IPR004843">
    <property type="entry name" value="Calcineurin-like_PHP"/>
</dbReference>
<name>A0AAV5W5H1_9BILA</name>
<evidence type="ECO:0000313" key="4">
    <source>
        <dbReference type="Proteomes" id="UP001432322"/>
    </source>
</evidence>